<evidence type="ECO:0000256" key="4">
    <source>
        <dbReference type="ARBA" id="ARBA00023015"/>
    </source>
</evidence>
<dbReference type="Pfam" id="PF01475">
    <property type="entry name" value="FUR"/>
    <property type="match status" value="1"/>
</dbReference>
<dbReference type="GO" id="GO:0000976">
    <property type="term" value="F:transcription cis-regulatory region binding"/>
    <property type="evidence" value="ECO:0007669"/>
    <property type="project" value="TreeGrafter"/>
</dbReference>
<feature type="binding site" evidence="7">
    <location>
        <position position="92"/>
    </location>
    <ligand>
        <name>Zn(2+)</name>
        <dbReference type="ChEBI" id="CHEBI:29105"/>
    </ligand>
</feature>
<name>G5HAS8_9BACT</name>
<evidence type="ECO:0000256" key="5">
    <source>
        <dbReference type="ARBA" id="ARBA00023125"/>
    </source>
</evidence>
<evidence type="ECO:0000256" key="1">
    <source>
        <dbReference type="ARBA" id="ARBA00007957"/>
    </source>
</evidence>
<dbReference type="EMBL" id="ADLD01000013">
    <property type="protein sequence ID" value="EHB91694.1"/>
    <property type="molecule type" value="Genomic_DNA"/>
</dbReference>
<gene>
    <name evidence="8" type="ORF">HMPREF9450_01743</name>
</gene>
<evidence type="ECO:0000313" key="9">
    <source>
        <dbReference type="Proteomes" id="UP000006008"/>
    </source>
</evidence>
<evidence type="ECO:0000256" key="3">
    <source>
        <dbReference type="ARBA" id="ARBA00022833"/>
    </source>
</evidence>
<keyword evidence="7" id="KW-0479">Metal-binding</keyword>
<dbReference type="GO" id="GO:0045892">
    <property type="term" value="P:negative regulation of DNA-templated transcription"/>
    <property type="evidence" value="ECO:0007669"/>
    <property type="project" value="TreeGrafter"/>
</dbReference>
<keyword evidence="6" id="KW-0804">Transcription</keyword>
<evidence type="ECO:0000313" key="8">
    <source>
        <dbReference type="EMBL" id="EHB91694.1"/>
    </source>
</evidence>
<proteinExistence type="inferred from homology"/>
<dbReference type="Proteomes" id="UP000006008">
    <property type="component" value="Unassembled WGS sequence"/>
</dbReference>
<protein>
    <recommendedName>
        <fullName evidence="10">Transcriptional repressor</fullName>
    </recommendedName>
</protein>
<evidence type="ECO:0000256" key="6">
    <source>
        <dbReference type="ARBA" id="ARBA00023163"/>
    </source>
</evidence>
<dbReference type="PATRIC" id="fig|742725.3.peg.1839"/>
<dbReference type="SUPFAM" id="SSF46785">
    <property type="entry name" value="Winged helix' DNA-binding domain"/>
    <property type="match status" value="1"/>
</dbReference>
<feature type="binding site" evidence="7">
    <location>
        <position position="133"/>
    </location>
    <ligand>
        <name>Zn(2+)</name>
        <dbReference type="ChEBI" id="CHEBI:29105"/>
    </ligand>
</feature>
<keyword evidence="4" id="KW-0805">Transcription regulation</keyword>
<dbReference type="Gene3D" id="3.30.1490.190">
    <property type="match status" value="1"/>
</dbReference>
<comment type="cofactor">
    <cofactor evidence="7">
        <name>Zn(2+)</name>
        <dbReference type="ChEBI" id="CHEBI:29105"/>
    </cofactor>
    <text evidence="7">Binds 1 zinc ion per subunit.</text>
</comment>
<comment type="similarity">
    <text evidence="1">Belongs to the Fur family.</text>
</comment>
<organism evidence="8 9">
    <name type="scientific">Alistipes indistinctus YIT 12060</name>
    <dbReference type="NCBI Taxonomy" id="742725"/>
    <lineage>
        <taxon>Bacteria</taxon>
        <taxon>Pseudomonadati</taxon>
        <taxon>Bacteroidota</taxon>
        <taxon>Bacteroidia</taxon>
        <taxon>Bacteroidales</taxon>
        <taxon>Rikenellaceae</taxon>
        <taxon>Alistipes</taxon>
    </lineage>
</organism>
<dbReference type="InterPro" id="IPR002481">
    <property type="entry name" value="FUR"/>
</dbReference>
<dbReference type="GO" id="GO:0003700">
    <property type="term" value="F:DNA-binding transcription factor activity"/>
    <property type="evidence" value="ECO:0007669"/>
    <property type="project" value="InterPro"/>
</dbReference>
<dbReference type="OrthoDB" id="594893at2"/>
<comment type="caution">
    <text evidence="8">The sequence shown here is derived from an EMBL/GenBank/DDBJ whole genome shotgun (WGS) entry which is preliminary data.</text>
</comment>
<dbReference type="GO" id="GO:0008270">
    <property type="term" value="F:zinc ion binding"/>
    <property type="evidence" value="ECO:0007669"/>
    <property type="project" value="TreeGrafter"/>
</dbReference>
<evidence type="ECO:0008006" key="10">
    <source>
        <dbReference type="Google" id="ProtNLM"/>
    </source>
</evidence>
<dbReference type="HOGENOM" id="CLU_096072_4_2_10"/>
<keyword evidence="2" id="KW-0678">Repressor</keyword>
<feature type="binding site" evidence="7">
    <location>
        <position position="95"/>
    </location>
    <ligand>
        <name>Zn(2+)</name>
        <dbReference type="ChEBI" id="CHEBI:29105"/>
    </ligand>
</feature>
<evidence type="ECO:0000256" key="7">
    <source>
        <dbReference type="PIRSR" id="PIRSR602481-1"/>
    </source>
</evidence>
<reference evidence="8 9" key="1">
    <citation type="submission" date="2011-08" db="EMBL/GenBank/DDBJ databases">
        <title>The Genome Sequence of Alistipes indistinctus YIT 12060.</title>
        <authorList>
            <consortium name="The Broad Institute Genome Sequencing Platform"/>
            <person name="Earl A."/>
            <person name="Ward D."/>
            <person name="Feldgarden M."/>
            <person name="Gevers D."/>
            <person name="Morotomi M."/>
            <person name="Young S.K."/>
            <person name="Zeng Q."/>
            <person name="Gargeya S."/>
            <person name="Fitzgerald M."/>
            <person name="Haas B."/>
            <person name="Abouelleil A."/>
            <person name="Alvarado L."/>
            <person name="Arachchi H.M."/>
            <person name="Berlin A."/>
            <person name="Brown A."/>
            <person name="Chapman S.B."/>
            <person name="Chen Z."/>
            <person name="Dunbar C."/>
            <person name="Freedman E."/>
            <person name="Gearin G."/>
            <person name="Gellesch M."/>
            <person name="Goldberg J."/>
            <person name="Griggs A."/>
            <person name="Gujja S."/>
            <person name="Heiman D."/>
            <person name="Howarth C."/>
            <person name="Larson L."/>
            <person name="Lui A."/>
            <person name="MacDonald P.J.P."/>
            <person name="Montmayeur A."/>
            <person name="Murphy C."/>
            <person name="Neiman D."/>
            <person name="Pearson M."/>
            <person name="Priest M."/>
            <person name="Roberts A."/>
            <person name="Saif S."/>
            <person name="Shea T."/>
            <person name="Shenoy N."/>
            <person name="Sisk P."/>
            <person name="Stolte C."/>
            <person name="Sykes S."/>
            <person name="Wortman J."/>
            <person name="Nusbaum C."/>
            <person name="Birren B."/>
        </authorList>
    </citation>
    <scope>NUCLEOTIDE SEQUENCE [LARGE SCALE GENOMIC DNA]</scope>
    <source>
        <strain evidence="8 9">YIT 12060</strain>
    </source>
</reference>
<dbReference type="InterPro" id="IPR036388">
    <property type="entry name" value="WH-like_DNA-bd_sf"/>
</dbReference>
<dbReference type="CDD" id="cd07153">
    <property type="entry name" value="Fur_like"/>
    <property type="match status" value="1"/>
</dbReference>
<keyword evidence="5" id="KW-0238">DNA-binding</keyword>
<keyword evidence="9" id="KW-1185">Reference proteome</keyword>
<dbReference type="GeneID" id="92815227"/>
<dbReference type="PANTHER" id="PTHR33202">
    <property type="entry name" value="ZINC UPTAKE REGULATION PROTEIN"/>
    <property type="match status" value="1"/>
</dbReference>
<dbReference type="Gene3D" id="1.10.10.10">
    <property type="entry name" value="Winged helix-like DNA-binding domain superfamily/Winged helix DNA-binding domain"/>
    <property type="match status" value="1"/>
</dbReference>
<feature type="binding site" evidence="7">
    <location>
        <position position="130"/>
    </location>
    <ligand>
        <name>Zn(2+)</name>
        <dbReference type="ChEBI" id="CHEBI:29105"/>
    </ligand>
</feature>
<dbReference type="InterPro" id="IPR043135">
    <property type="entry name" value="Fur_C"/>
</dbReference>
<dbReference type="PANTHER" id="PTHR33202:SF8">
    <property type="entry name" value="PEROXIDE-RESPONSIVE REPRESSOR PERR"/>
    <property type="match status" value="1"/>
</dbReference>
<dbReference type="RefSeq" id="WP_009134549.1">
    <property type="nucleotide sequence ID" value="NZ_CP102250.1"/>
</dbReference>
<dbReference type="GO" id="GO:1900376">
    <property type="term" value="P:regulation of secondary metabolite biosynthetic process"/>
    <property type="evidence" value="ECO:0007669"/>
    <property type="project" value="TreeGrafter"/>
</dbReference>
<dbReference type="STRING" id="742725.HMPREF9450_01743"/>
<dbReference type="InterPro" id="IPR036390">
    <property type="entry name" value="WH_DNA-bd_sf"/>
</dbReference>
<dbReference type="eggNOG" id="COG0735">
    <property type="taxonomic scope" value="Bacteria"/>
</dbReference>
<dbReference type="AlphaFoldDB" id="G5HAS8"/>
<keyword evidence="3 7" id="KW-0862">Zinc</keyword>
<evidence type="ECO:0000256" key="2">
    <source>
        <dbReference type="ARBA" id="ARBA00022491"/>
    </source>
</evidence>
<accession>G5HAS8</accession>
<sequence>MDKKLHQYLSGFGVKPSLQRLAIMEYLMTHRTHPTADEIFNALSPSMPTLSKTTVYNTLKLFAEQGAVLSLDIDPKNTHFDGDITPHTHFYCKSCGAIHDLSMVEGDRLMQAVPDGLQVTEVQVYYKGLCRKCSRGVD</sequence>